<keyword evidence="1" id="KW-1133">Transmembrane helix</keyword>
<dbReference type="Proteomes" id="UP000663877">
    <property type="component" value="Unassembled WGS sequence"/>
</dbReference>
<gene>
    <name evidence="4" type="ORF">BJG266_LOCUS34353</name>
    <name evidence="3" type="ORF">IZO911_LOCUS35410</name>
    <name evidence="8" type="ORF">KXQ929_LOCUS27038</name>
    <name evidence="9" type="ORF">OKA104_LOCUS34272</name>
    <name evidence="7" type="ORF">OXD698_LOCUS15505</name>
    <name evidence="6" type="ORF">QVE165_LOCUS51436</name>
    <name evidence="5" type="ORF">VCS650_LOCUS34385</name>
</gene>
<comment type="caution">
    <text evidence="5">The sequence shown here is derived from an EMBL/GenBank/DDBJ whole genome shotgun (WGS) entry which is preliminary data.</text>
</comment>
<feature type="signal peptide" evidence="2">
    <location>
        <begin position="1"/>
        <end position="25"/>
    </location>
</feature>
<reference evidence="5" key="1">
    <citation type="submission" date="2021-02" db="EMBL/GenBank/DDBJ databases">
        <authorList>
            <person name="Nowell W R."/>
        </authorList>
    </citation>
    <scope>NUCLEOTIDE SEQUENCE</scope>
</reference>
<evidence type="ECO:0000313" key="10">
    <source>
        <dbReference type="Proteomes" id="UP000663832"/>
    </source>
</evidence>
<sequence>MHIMINMKALLVCLLIVAIIERSNAAFQCYKCNNCGVTMNRNIATIALTEGGSNYCTKKVVGTAVTRDYSPTCTQGNGMYCCQDDLCNSSNSKYYVNGGLFILFSIVGFVLRQI</sequence>
<dbReference type="EMBL" id="CAJOBB010002515">
    <property type="protein sequence ID" value="CAF3975710.1"/>
    <property type="molecule type" value="Genomic_DNA"/>
</dbReference>
<dbReference type="SUPFAM" id="SSF57302">
    <property type="entry name" value="Snake toxin-like"/>
    <property type="match status" value="1"/>
</dbReference>
<dbReference type="EMBL" id="CAJOAZ010001024">
    <property type="protein sequence ID" value="CAF3751931.1"/>
    <property type="molecule type" value="Genomic_DNA"/>
</dbReference>
<evidence type="ECO:0000313" key="8">
    <source>
        <dbReference type="EMBL" id="CAF3975710.1"/>
    </source>
</evidence>
<dbReference type="OrthoDB" id="10013904at2759"/>
<evidence type="ECO:0000313" key="5">
    <source>
        <dbReference type="EMBL" id="CAF1362374.1"/>
    </source>
</evidence>
<dbReference type="EMBL" id="CAJNOM010001110">
    <property type="protein sequence ID" value="CAF1592486.1"/>
    <property type="molecule type" value="Genomic_DNA"/>
</dbReference>
<evidence type="ECO:0000313" key="9">
    <source>
        <dbReference type="EMBL" id="CAF4076068.1"/>
    </source>
</evidence>
<accession>A0A815I1G6</accession>
<evidence type="ECO:0000313" key="3">
    <source>
        <dbReference type="EMBL" id="CAF1325906.1"/>
    </source>
</evidence>
<evidence type="ECO:0000313" key="7">
    <source>
        <dbReference type="EMBL" id="CAF3751931.1"/>
    </source>
</evidence>
<dbReference type="EMBL" id="CAJNOE010000752">
    <property type="protein sequence ID" value="CAF1325906.1"/>
    <property type="molecule type" value="Genomic_DNA"/>
</dbReference>
<dbReference type="Proteomes" id="UP000663832">
    <property type="component" value="Unassembled WGS sequence"/>
</dbReference>
<feature type="chain" id="PRO_5036227803" evidence="2">
    <location>
        <begin position="26"/>
        <end position="114"/>
    </location>
</feature>
<dbReference type="EMBL" id="CAJOAY010004598">
    <property type="protein sequence ID" value="CAF4076068.1"/>
    <property type="molecule type" value="Genomic_DNA"/>
</dbReference>
<dbReference type="Proteomes" id="UP000663860">
    <property type="component" value="Unassembled WGS sequence"/>
</dbReference>
<dbReference type="AlphaFoldDB" id="A0A815I1G6"/>
<keyword evidence="2" id="KW-0732">Signal</keyword>
<keyword evidence="10" id="KW-1185">Reference proteome</keyword>
<dbReference type="Proteomes" id="UP000663844">
    <property type="component" value="Unassembled WGS sequence"/>
</dbReference>
<keyword evidence="1" id="KW-0812">Transmembrane</keyword>
<evidence type="ECO:0000313" key="6">
    <source>
        <dbReference type="EMBL" id="CAF1592486.1"/>
    </source>
</evidence>
<dbReference type="InterPro" id="IPR045860">
    <property type="entry name" value="Snake_toxin-like_sf"/>
</dbReference>
<feature type="transmembrane region" description="Helical" evidence="1">
    <location>
        <begin position="94"/>
        <end position="111"/>
    </location>
</feature>
<evidence type="ECO:0000256" key="1">
    <source>
        <dbReference type="SAM" id="Phobius"/>
    </source>
</evidence>
<dbReference type="EMBL" id="CAJNON010000719">
    <property type="protein sequence ID" value="CAF1362374.1"/>
    <property type="molecule type" value="Genomic_DNA"/>
</dbReference>
<dbReference type="EMBL" id="CAJNOI010000752">
    <property type="protein sequence ID" value="CAF1339890.1"/>
    <property type="molecule type" value="Genomic_DNA"/>
</dbReference>
<evidence type="ECO:0000313" key="11">
    <source>
        <dbReference type="Proteomes" id="UP000663891"/>
    </source>
</evidence>
<evidence type="ECO:0000256" key="2">
    <source>
        <dbReference type="SAM" id="SignalP"/>
    </source>
</evidence>
<dbReference type="Proteomes" id="UP000663868">
    <property type="component" value="Unassembled WGS sequence"/>
</dbReference>
<keyword evidence="1" id="KW-0472">Membrane</keyword>
<name>A0A815I1G6_9BILA</name>
<evidence type="ECO:0000313" key="4">
    <source>
        <dbReference type="EMBL" id="CAF1339890.1"/>
    </source>
</evidence>
<protein>
    <submittedName>
        <fullName evidence="5">Uncharacterized protein</fullName>
    </submittedName>
</protein>
<proteinExistence type="predicted"/>
<dbReference type="Proteomes" id="UP000663881">
    <property type="component" value="Unassembled WGS sequence"/>
</dbReference>
<organism evidence="5 11">
    <name type="scientific">Adineta steineri</name>
    <dbReference type="NCBI Taxonomy" id="433720"/>
    <lineage>
        <taxon>Eukaryota</taxon>
        <taxon>Metazoa</taxon>
        <taxon>Spiralia</taxon>
        <taxon>Gnathifera</taxon>
        <taxon>Rotifera</taxon>
        <taxon>Eurotatoria</taxon>
        <taxon>Bdelloidea</taxon>
        <taxon>Adinetida</taxon>
        <taxon>Adinetidae</taxon>
        <taxon>Adineta</taxon>
    </lineage>
</organism>
<dbReference type="Proteomes" id="UP000663891">
    <property type="component" value="Unassembled WGS sequence"/>
</dbReference>